<feature type="transmembrane region" description="Helical" evidence="7">
    <location>
        <begin position="481"/>
        <end position="502"/>
    </location>
</feature>
<organism evidence="8">
    <name type="scientific">Intestinibacter bartlettii</name>
    <dbReference type="NCBI Taxonomy" id="261299"/>
    <lineage>
        <taxon>Bacteria</taxon>
        <taxon>Bacillati</taxon>
        <taxon>Bacillota</taxon>
        <taxon>Clostridia</taxon>
        <taxon>Peptostreptococcales</taxon>
        <taxon>Peptostreptococcaceae</taxon>
        <taxon>Intestinibacter</taxon>
    </lineage>
</organism>
<proteinExistence type="inferred from homology"/>
<comment type="subcellular location">
    <subcellularLocation>
        <location evidence="1">Membrane</location>
        <topology evidence="1">Multi-pass membrane protein</topology>
    </subcellularLocation>
</comment>
<dbReference type="PANTHER" id="PTHR42948">
    <property type="entry name" value="TRANSPORTER"/>
    <property type="match status" value="1"/>
</dbReference>
<dbReference type="PANTHER" id="PTHR42948:SF1">
    <property type="entry name" value="TRANSPORTER"/>
    <property type="match status" value="1"/>
</dbReference>
<feature type="transmembrane region" description="Helical" evidence="7">
    <location>
        <begin position="399"/>
        <end position="419"/>
    </location>
</feature>
<feature type="transmembrane region" description="Helical" evidence="7">
    <location>
        <begin position="96"/>
        <end position="118"/>
    </location>
</feature>
<keyword evidence="2 6" id="KW-0813">Transport</keyword>
<protein>
    <recommendedName>
        <fullName evidence="6">Transporter</fullName>
    </recommendedName>
</protein>
<keyword evidence="6" id="KW-0769">Symport</keyword>
<evidence type="ECO:0000256" key="6">
    <source>
        <dbReference type="RuleBase" id="RU003732"/>
    </source>
</evidence>
<evidence type="ECO:0000256" key="2">
    <source>
        <dbReference type="ARBA" id="ARBA00022448"/>
    </source>
</evidence>
<dbReference type="NCBIfam" id="NF037979">
    <property type="entry name" value="Na_transp"/>
    <property type="match status" value="1"/>
</dbReference>
<dbReference type="EMBL" id="CACRUE010000031">
    <property type="protein sequence ID" value="VYU23675.1"/>
    <property type="molecule type" value="Genomic_DNA"/>
</dbReference>
<dbReference type="PRINTS" id="PR00176">
    <property type="entry name" value="NANEUSMPORT"/>
</dbReference>
<keyword evidence="4 7" id="KW-1133">Transmembrane helix</keyword>
<evidence type="ECO:0000256" key="3">
    <source>
        <dbReference type="ARBA" id="ARBA00022692"/>
    </source>
</evidence>
<dbReference type="AlphaFoldDB" id="A0A6N3D5T4"/>
<dbReference type="GO" id="GO:0015293">
    <property type="term" value="F:symporter activity"/>
    <property type="evidence" value="ECO:0007669"/>
    <property type="project" value="UniProtKB-KW"/>
</dbReference>
<feature type="transmembrane region" description="Helical" evidence="7">
    <location>
        <begin position="439"/>
        <end position="461"/>
    </location>
</feature>
<keyword evidence="5 7" id="KW-0472">Membrane</keyword>
<feature type="transmembrane region" description="Helical" evidence="7">
    <location>
        <begin position="304"/>
        <end position="321"/>
    </location>
</feature>
<dbReference type="PROSITE" id="PS00610">
    <property type="entry name" value="NA_NEUROTRAN_SYMP_1"/>
    <property type="match status" value="1"/>
</dbReference>
<dbReference type="RefSeq" id="WP_024038090.1">
    <property type="nucleotide sequence ID" value="NZ_CACRUE010000031.1"/>
</dbReference>
<feature type="transmembrane region" description="Helical" evidence="7">
    <location>
        <begin position="43"/>
        <end position="63"/>
    </location>
</feature>
<sequence length="523" mass="56875">MADNQNRDQWGSKIGLILAMAGNAVGLGNFWRFPYIAATNGGGAFMIPYFFALIVIGLPTMLVEWTIGRYGGAHGHGTVGPMVYIQAKKAISPKKAIILGSVCGAIGFGVTVLVNSYYTHIIGWSLGYAVNSLTGGYVGVDSGAFFVNYVTDPKNLIFWIIGLASLGWAVMKGVSEGIEAWAKVMMPAIYVFGIILAVRAVTLGAPVNPDWSSMKGLNFVWNPDLSQLTSASIVTATGQIFFTLSLGMGIICNYASYLQPDEDIVTASVATVALNEFAEVILAGTSVIPISYAFLGPEGIKGSIGLAFMALPNVFTTMAGGRIFGAVWFFLLFFAGFTSAIAMYNYLVALLEEELGVQRKKGALLIFVLYLIVGAPIAAEGIITGEANLIYFTEVDNWIGNYLLIVLGLLEVITLAWLVRDDGLVEMNKGGLWHVPKWFYKLFHQFLTPICIIVFLGIFTRDYWVAGNFKITPSYINGIEYMAPWVNAARLVVVVVLIIGFIQTHRAIKRKYKDEIETNKANA</sequence>
<dbReference type="Pfam" id="PF00209">
    <property type="entry name" value="SNF"/>
    <property type="match status" value="2"/>
</dbReference>
<comment type="similarity">
    <text evidence="6">Belongs to the sodium:neurotransmitter symporter (SNF) (TC 2.A.22) family.</text>
</comment>
<keyword evidence="3 6" id="KW-0812">Transmembrane</keyword>
<feature type="transmembrane region" description="Helical" evidence="7">
    <location>
        <begin position="227"/>
        <end position="251"/>
    </location>
</feature>
<evidence type="ECO:0000313" key="8">
    <source>
        <dbReference type="EMBL" id="VYU23675.1"/>
    </source>
</evidence>
<dbReference type="GO" id="GO:0016020">
    <property type="term" value="C:membrane"/>
    <property type="evidence" value="ECO:0007669"/>
    <property type="project" value="UniProtKB-SubCell"/>
</dbReference>
<dbReference type="PROSITE" id="PS50267">
    <property type="entry name" value="NA_NEUROTRAN_SYMP_3"/>
    <property type="match status" value="1"/>
</dbReference>
<reference evidence="8" key="1">
    <citation type="submission" date="2019-11" db="EMBL/GenBank/DDBJ databases">
        <authorList>
            <person name="Feng L."/>
        </authorList>
    </citation>
    <scope>NUCLEOTIDE SEQUENCE</scope>
    <source>
        <strain evidence="8">IbartlettiiLFYP30</strain>
    </source>
</reference>
<feature type="transmembrane region" description="Helical" evidence="7">
    <location>
        <begin position="187"/>
        <end position="207"/>
    </location>
</feature>
<dbReference type="InterPro" id="IPR000175">
    <property type="entry name" value="Na/ntran_symport"/>
</dbReference>
<evidence type="ECO:0000256" key="1">
    <source>
        <dbReference type="ARBA" id="ARBA00004141"/>
    </source>
</evidence>
<gene>
    <name evidence="8" type="ORF">IBLFYP30_02096</name>
</gene>
<name>A0A6N3D5T4_9FIRM</name>
<feature type="transmembrane region" description="Helical" evidence="7">
    <location>
        <begin position="156"/>
        <end position="175"/>
    </location>
</feature>
<evidence type="ECO:0000256" key="7">
    <source>
        <dbReference type="SAM" id="Phobius"/>
    </source>
</evidence>
<evidence type="ECO:0000256" key="5">
    <source>
        <dbReference type="ARBA" id="ARBA00023136"/>
    </source>
</evidence>
<feature type="transmembrane region" description="Helical" evidence="7">
    <location>
        <begin position="12"/>
        <end position="31"/>
    </location>
</feature>
<dbReference type="CDD" id="cd10333">
    <property type="entry name" value="LeuT-like_sbd"/>
    <property type="match status" value="1"/>
</dbReference>
<evidence type="ECO:0000256" key="4">
    <source>
        <dbReference type="ARBA" id="ARBA00022989"/>
    </source>
</evidence>
<accession>A0A6N3D5T4</accession>
<dbReference type="InterPro" id="IPR037272">
    <property type="entry name" value="SNS_sf"/>
</dbReference>
<feature type="transmembrane region" description="Helical" evidence="7">
    <location>
        <begin position="327"/>
        <end position="350"/>
    </location>
</feature>
<dbReference type="SUPFAM" id="SSF161070">
    <property type="entry name" value="SNF-like"/>
    <property type="match status" value="1"/>
</dbReference>
<feature type="transmembrane region" description="Helical" evidence="7">
    <location>
        <begin position="362"/>
        <end position="379"/>
    </location>
</feature>